<keyword evidence="6" id="KW-1185">Reference proteome</keyword>
<evidence type="ECO:0000259" key="5">
    <source>
        <dbReference type="PROSITE" id="PS50923"/>
    </source>
</evidence>
<dbReference type="Pfam" id="PF00084">
    <property type="entry name" value="Sushi"/>
    <property type="match status" value="3"/>
</dbReference>
<keyword evidence="1 4" id="KW-0768">Sushi</keyword>
<keyword evidence="2" id="KW-0732">Signal</keyword>
<dbReference type="GeneID" id="106800088"/>
<dbReference type="Proteomes" id="UP000694910">
    <property type="component" value="Unplaced"/>
</dbReference>
<dbReference type="SMART" id="SM00032">
    <property type="entry name" value="CCP"/>
    <property type="match status" value="3"/>
</dbReference>
<dbReference type="PANTHER" id="PTHR45785:SF4">
    <property type="entry name" value="COMPLEMENT FACTOR H-RELATED PROTEIN 3-RELATED"/>
    <property type="match status" value="1"/>
</dbReference>
<dbReference type="CDD" id="cd00033">
    <property type="entry name" value="CCP"/>
    <property type="match status" value="2"/>
</dbReference>
<dbReference type="InterPro" id="IPR035976">
    <property type="entry name" value="Sushi/SCR/CCP_sf"/>
</dbReference>
<dbReference type="SUPFAM" id="SSF57535">
    <property type="entry name" value="Complement control module/SCR domain"/>
    <property type="match status" value="3"/>
</dbReference>
<reference evidence="7" key="1">
    <citation type="submission" date="2025-08" db="UniProtKB">
        <authorList>
            <consortium name="RefSeq"/>
        </authorList>
    </citation>
    <scope>IDENTIFICATION</scope>
</reference>
<feature type="domain" description="Sushi" evidence="5">
    <location>
        <begin position="5"/>
        <end position="62"/>
    </location>
</feature>
<evidence type="ECO:0000313" key="6">
    <source>
        <dbReference type="Proteomes" id="UP000694910"/>
    </source>
</evidence>
<organism evidence="6 7">
    <name type="scientific">Ceratotherium simum simum</name>
    <name type="common">Southern white rhinoceros</name>
    <dbReference type="NCBI Taxonomy" id="73337"/>
    <lineage>
        <taxon>Eukaryota</taxon>
        <taxon>Metazoa</taxon>
        <taxon>Chordata</taxon>
        <taxon>Craniata</taxon>
        <taxon>Vertebrata</taxon>
        <taxon>Euteleostomi</taxon>
        <taxon>Mammalia</taxon>
        <taxon>Eutheria</taxon>
        <taxon>Laurasiatheria</taxon>
        <taxon>Perissodactyla</taxon>
        <taxon>Rhinocerotidae</taxon>
        <taxon>Ceratotherium</taxon>
    </lineage>
</organism>
<feature type="domain" description="Sushi" evidence="5">
    <location>
        <begin position="64"/>
        <end position="125"/>
    </location>
</feature>
<dbReference type="RefSeq" id="XP_014649597.1">
    <property type="nucleotide sequence ID" value="XM_014794111.1"/>
</dbReference>
<dbReference type="PANTHER" id="PTHR45785">
    <property type="entry name" value="COMPLEMENT FACTOR H-RELATED"/>
    <property type="match status" value="1"/>
</dbReference>
<comment type="caution">
    <text evidence="4">Lacks conserved residue(s) required for the propagation of feature annotation.</text>
</comment>
<evidence type="ECO:0000313" key="7">
    <source>
        <dbReference type="RefSeq" id="XP_014649597.1"/>
    </source>
</evidence>
<accession>A0ABM1DCR6</accession>
<keyword evidence="3" id="KW-1015">Disulfide bond</keyword>
<proteinExistence type="predicted"/>
<evidence type="ECO:0000256" key="1">
    <source>
        <dbReference type="ARBA" id="ARBA00022659"/>
    </source>
</evidence>
<evidence type="ECO:0000256" key="3">
    <source>
        <dbReference type="ARBA" id="ARBA00023157"/>
    </source>
</evidence>
<dbReference type="PROSITE" id="PS50923">
    <property type="entry name" value="SUSHI"/>
    <property type="match status" value="2"/>
</dbReference>
<gene>
    <name evidence="7" type="primary">LOC106800088</name>
</gene>
<evidence type="ECO:0000256" key="4">
    <source>
        <dbReference type="PROSITE-ProRule" id="PRU00302"/>
    </source>
</evidence>
<dbReference type="Gene3D" id="2.10.70.10">
    <property type="entry name" value="Complement Module, domain 1"/>
    <property type="match status" value="3"/>
</dbReference>
<dbReference type="InterPro" id="IPR000436">
    <property type="entry name" value="Sushi_SCR_CCP_dom"/>
</dbReference>
<protein>
    <submittedName>
        <fullName evidence="7">Complement factor H-like</fullName>
    </submittedName>
</protein>
<sequence length="217" mass="24534">MSSMRQCIFNYLEHGNYPYWGKNYLQGQSVKVECHSGYSLPDEQTLMTCTENGWSPPPKCIRVKTCSKSDIEIENGFISESDFTYPLNKRARYKCKPGYVTAGGKASGSITCLQSGWSAQPTCIKSCDMPHIEKARAKSDRTWFKLNDRLDYVCRDGYESRDGRTTGSIVCGNDGWSDTPTCYDDRKHEGEEVGVTETAVETDVANMAFYCKFYKNL</sequence>
<name>A0ABM1DCR6_CERSS</name>
<dbReference type="InterPro" id="IPR051503">
    <property type="entry name" value="ComplSys_Reg/VirEntry_Med"/>
</dbReference>
<evidence type="ECO:0000256" key="2">
    <source>
        <dbReference type="ARBA" id="ARBA00022729"/>
    </source>
</evidence>